<dbReference type="NCBIfam" id="TIGR01457">
    <property type="entry name" value="HAD-SF-IIA-hyp2"/>
    <property type="match status" value="1"/>
</dbReference>
<proteinExistence type="inferred from homology"/>
<evidence type="ECO:0000313" key="10">
    <source>
        <dbReference type="Proteomes" id="UP000563523"/>
    </source>
</evidence>
<feature type="active site" description="Nucleophile" evidence="6">
    <location>
        <position position="10"/>
    </location>
</feature>
<dbReference type="Pfam" id="PF13344">
    <property type="entry name" value="Hydrolase_6"/>
    <property type="match status" value="1"/>
</dbReference>
<dbReference type="InterPro" id="IPR006354">
    <property type="entry name" value="HAD-SF_hydro_IIA_hyp1"/>
</dbReference>
<dbReference type="EMBL" id="JABZEC010000013">
    <property type="protein sequence ID" value="NVY97188.1"/>
    <property type="molecule type" value="Genomic_DNA"/>
</dbReference>
<sequence>MTHYAAYLIDLDGTIYRGQEQIPAAQRFIQRLQDQHQEFAFLTNNTTKTPEQVVANLAQNHQIKVQPEQIITPSLATAHYLQEQSLEPLGEKSCYIIGERGLKQALGDTGLKYNEFDPDYVVVGLDSDVTYHKFELATLAIKRGARFIGTNADTNLPNERGLVPGAGSLVSLVETTTQQRATYIGKPEREIADYALNLKGWDRARTAIIGDNYHTDIQCGFKAGLDTILVYTGVSTPAEVQQMPTQPTYEIASLDDWNL</sequence>
<organism evidence="9 10">
    <name type="scientific">Bombilactobacillus apium</name>
    <dbReference type="NCBI Taxonomy" id="2675299"/>
    <lineage>
        <taxon>Bacteria</taxon>
        <taxon>Bacillati</taxon>
        <taxon>Bacillota</taxon>
        <taxon>Bacilli</taxon>
        <taxon>Lactobacillales</taxon>
        <taxon>Lactobacillaceae</taxon>
        <taxon>Bombilactobacillus</taxon>
    </lineage>
</organism>
<reference evidence="9 10" key="1">
    <citation type="submission" date="2020-06" db="EMBL/GenBank/DDBJ databases">
        <authorList>
            <person name="Kang J."/>
        </authorList>
    </citation>
    <scope>NUCLEOTIDE SEQUENCE [LARGE SCALE GENOMIC DNA]</scope>
    <source>
        <strain evidence="9 10">DCY120</strain>
    </source>
</reference>
<keyword evidence="4 5" id="KW-0460">Magnesium</keyword>
<comment type="cofactor">
    <cofactor evidence="8">
        <name>Mg(2+)</name>
        <dbReference type="ChEBI" id="CHEBI:18420"/>
    </cofactor>
    <text evidence="8">Divalent metal ions. Mg(2+) is the most effective.</text>
</comment>
<comment type="caution">
    <text evidence="9">The sequence shown here is derived from an EMBL/GenBank/DDBJ whole genome shotgun (WGS) entry which is preliminary data.</text>
</comment>
<accession>A0A850REQ6</accession>
<dbReference type="InterPro" id="IPR023214">
    <property type="entry name" value="HAD_sf"/>
</dbReference>
<keyword evidence="2 5" id="KW-0479">Metal-binding</keyword>
<dbReference type="SUPFAM" id="SSF56784">
    <property type="entry name" value="HAD-like"/>
    <property type="match status" value="1"/>
</dbReference>
<dbReference type="PANTHER" id="PTHR19288:SF46">
    <property type="entry name" value="HALOACID DEHALOGENASE-LIKE HYDROLASE DOMAIN-CONTAINING PROTEIN 2"/>
    <property type="match status" value="1"/>
</dbReference>
<evidence type="ECO:0000256" key="8">
    <source>
        <dbReference type="PIRSR" id="PIRSR000915-3"/>
    </source>
</evidence>
<dbReference type="FunFam" id="3.40.50.1000:FF:000053">
    <property type="entry name" value="TIGR01457 family HAD hydrolase"/>
    <property type="match status" value="1"/>
</dbReference>
<dbReference type="RefSeq" id="WP_176943352.1">
    <property type="nucleotide sequence ID" value="NZ_JABZEC010000013.1"/>
</dbReference>
<dbReference type="GO" id="GO:0005737">
    <property type="term" value="C:cytoplasm"/>
    <property type="evidence" value="ECO:0007669"/>
    <property type="project" value="TreeGrafter"/>
</dbReference>
<dbReference type="SFLD" id="SFLDS00003">
    <property type="entry name" value="Haloacid_Dehalogenase"/>
    <property type="match status" value="1"/>
</dbReference>
<dbReference type="GO" id="GO:0046872">
    <property type="term" value="F:metal ion binding"/>
    <property type="evidence" value="ECO:0007669"/>
    <property type="project" value="UniProtKB-KW"/>
</dbReference>
<feature type="binding site" evidence="7">
    <location>
        <position position="186"/>
    </location>
    <ligand>
        <name>substrate</name>
    </ligand>
</feature>
<evidence type="ECO:0000256" key="5">
    <source>
        <dbReference type="PIRNR" id="PIRNR000915"/>
    </source>
</evidence>
<evidence type="ECO:0000256" key="1">
    <source>
        <dbReference type="ARBA" id="ARBA00006696"/>
    </source>
</evidence>
<evidence type="ECO:0000313" key="9">
    <source>
        <dbReference type="EMBL" id="NVY97188.1"/>
    </source>
</evidence>
<comment type="similarity">
    <text evidence="1 5">Belongs to the HAD-like hydrolase superfamily. NagD family.</text>
</comment>
<keyword evidence="10" id="KW-1185">Reference proteome</keyword>
<gene>
    <name evidence="9" type="ORF">HU830_08650</name>
</gene>
<comment type="function">
    <text evidence="5">Catalyzes the dephosphorylation of 2-6 carbon acid sugars in vitro.</text>
</comment>
<keyword evidence="3 9" id="KW-0378">Hydrolase</keyword>
<dbReference type="InterPro" id="IPR036412">
    <property type="entry name" value="HAD-like_sf"/>
</dbReference>
<dbReference type="CDD" id="cd07530">
    <property type="entry name" value="HAD_Pase_UmpH-like"/>
    <property type="match status" value="1"/>
</dbReference>
<feature type="binding site" evidence="8">
    <location>
        <position position="211"/>
    </location>
    <ligand>
        <name>Mg(2+)</name>
        <dbReference type="ChEBI" id="CHEBI:18420"/>
    </ligand>
</feature>
<feature type="binding site" evidence="8">
    <location>
        <position position="10"/>
    </location>
    <ligand>
        <name>Mg(2+)</name>
        <dbReference type="ChEBI" id="CHEBI:18420"/>
    </ligand>
</feature>
<evidence type="ECO:0000256" key="2">
    <source>
        <dbReference type="ARBA" id="ARBA00022723"/>
    </source>
</evidence>
<dbReference type="Pfam" id="PF13242">
    <property type="entry name" value="Hydrolase_like"/>
    <property type="match status" value="1"/>
</dbReference>
<dbReference type="SFLD" id="SFLDG01139">
    <property type="entry name" value="C2.A:_Pyridoxal_Phosphate_Phos"/>
    <property type="match status" value="1"/>
</dbReference>
<dbReference type="GO" id="GO:0016791">
    <property type="term" value="F:phosphatase activity"/>
    <property type="evidence" value="ECO:0007669"/>
    <property type="project" value="TreeGrafter"/>
</dbReference>
<dbReference type="PANTHER" id="PTHR19288">
    <property type="entry name" value="4-NITROPHENYLPHOSPHATASE-RELATED"/>
    <property type="match status" value="1"/>
</dbReference>
<feature type="binding site" evidence="8">
    <location>
        <position position="12"/>
    </location>
    <ligand>
        <name>Mg(2+)</name>
        <dbReference type="ChEBI" id="CHEBI:18420"/>
    </ligand>
</feature>
<dbReference type="Gene3D" id="3.40.50.1000">
    <property type="entry name" value="HAD superfamily/HAD-like"/>
    <property type="match status" value="2"/>
</dbReference>
<dbReference type="Proteomes" id="UP000563523">
    <property type="component" value="Unassembled WGS sequence"/>
</dbReference>
<evidence type="ECO:0000256" key="7">
    <source>
        <dbReference type="PIRSR" id="PIRSR000915-2"/>
    </source>
</evidence>
<feature type="active site" description="Proton donor" evidence="6">
    <location>
        <position position="12"/>
    </location>
</feature>
<dbReference type="EC" id="3.1.3.-" evidence="5"/>
<evidence type="ECO:0000256" key="4">
    <source>
        <dbReference type="ARBA" id="ARBA00022842"/>
    </source>
</evidence>
<dbReference type="NCBIfam" id="TIGR01460">
    <property type="entry name" value="HAD-SF-IIA"/>
    <property type="match status" value="1"/>
</dbReference>
<evidence type="ECO:0000256" key="3">
    <source>
        <dbReference type="ARBA" id="ARBA00022801"/>
    </source>
</evidence>
<evidence type="ECO:0000256" key="6">
    <source>
        <dbReference type="PIRSR" id="PIRSR000915-1"/>
    </source>
</evidence>
<dbReference type="AlphaFoldDB" id="A0A850REQ6"/>
<dbReference type="PIRSF" id="PIRSF000915">
    <property type="entry name" value="PGP-type_phosphatase"/>
    <property type="match status" value="1"/>
</dbReference>
<name>A0A850REQ6_9LACO</name>
<dbReference type="InterPro" id="IPR006357">
    <property type="entry name" value="HAD-SF_hydro_IIA"/>
</dbReference>
<protein>
    <recommendedName>
        <fullName evidence="5">Acid sugar phosphatase</fullName>
        <ecNumber evidence="5">3.1.3.-</ecNumber>
    </recommendedName>
</protein>